<dbReference type="PANTHER" id="PTHR43877">
    <property type="entry name" value="AMINOALKYLPHOSPHONATE N-ACETYLTRANSFERASE-RELATED-RELATED"/>
    <property type="match status" value="1"/>
</dbReference>
<dbReference type="PROSITE" id="PS51186">
    <property type="entry name" value="GNAT"/>
    <property type="match status" value="1"/>
</dbReference>
<proteinExistence type="predicted"/>
<dbReference type="GO" id="GO:0016747">
    <property type="term" value="F:acyltransferase activity, transferring groups other than amino-acyl groups"/>
    <property type="evidence" value="ECO:0007669"/>
    <property type="project" value="InterPro"/>
</dbReference>
<keyword evidence="2" id="KW-0012">Acyltransferase</keyword>
<evidence type="ECO:0000256" key="2">
    <source>
        <dbReference type="ARBA" id="ARBA00023315"/>
    </source>
</evidence>
<dbReference type="Pfam" id="PF00583">
    <property type="entry name" value="Acetyltransf_1"/>
    <property type="match status" value="1"/>
</dbReference>
<dbReference type="InterPro" id="IPR050832">
    <property type="entry name" value="Bact_Acetyltransf"/>
</dbReference>
<evidence type="ECO:0000313" key="4">
    <source>
        <dbReference type="EMBL" id="UUX49566.1"/>
    </source>
</evidence>
<reference evidence="4" key="1">
    <citation type="submission" date="2022-08" db="EMBL/GenBank/DDBJ databases">
        <title>Nisaea acidiphila sp. nov., isolated from a marine algal debris and emended description of the genus Nisaea Urios et al. 2008.</title>
        <authorList>
            <person name="Kwon K."/>
        </authorList>
    </citation>
    <scope>NUCLEOTIDE SEQUENCE</scope>
    <source>
        <strain evidence="4">MEBiC11861</strain>
    </source>
</reference>
<feature type="domain" description="N-acetyltransferase" evidence="3">
    <location>
        <begin position="4"/>
        <end position="160"/>
    </location>
</feature>
<evidence type="ECO:0000313" key="5">
    <source>
        <dbReference type="Proteomes" id="UP001060336"/>
    </source>
</evidence>
<evidence type="ECO:0000259" key="3">
    <source>
        <dbReference type="PROSITE" id="PS51186"/>
    </source>
</evidence>
<dbReference type="InterPro" id="IPR016181">
    <property type="entry name" value="Acyl_CoA_acyltransferase"/>
</dbReference>
<dbReference type="PANTHER" id="PTHR43877:SF2">
    <property type="entry name" value="AMINOALKYLPHOSPHONATE N-ACETYLTRANSFERASE-RELATED"/>
    <property type="match status" value="1"/>
</dbReference>
<organism evidence="4 5">
    <name type="scientific">Nisaea acidiphila</name>
    <dbReference type="NCBI Taxonomy" id="1862145"/>
    <lineage>
        <taxon>Bacteria</taxon>
        <taxon>Pseudomonadati</taxon>
        <taxon>Pseudomonadota</taxon>
        <taxon>Alphaproteobacteria</taxon>
        <taxon>Rhodospirillales</taxon>
        <taxon>Thalassobaculaceae</taxon>
        <taxon>Nisaea</taxon>
    </lineage>
</organism>
<keyword evidence="5" id="KW-1185">Reference proteome</keyword>
<gene>
    <name evidence="4" type="ORF">NUH88_19470</name>
</gene>
<evidence type="ECO:0000256" key="1">
    <source>
        <dbReference type="ARBA" id="ARBA00022679"/>
    </source>
</evidence>
<dbReference type="Gene3D" id="3.40.630.30">
    <property type="match status" value="1"/>
</dbReference>
<dbReference type="Proteomes" id="UP001060336">
    <property type="component" value="Chromosome"/>
</dbReference>
<dbReference type="KEGG" id="naci:NUH88_19470"/>
<dbReference type="InterPro" id="IPR000182">
    <property type="entry name" value="GNAT_dom"/>
</dbReference>
<name>A0A9J7AQV7_9PROT</name>
<sequence>MDAVEIFPAHESDRDGLTELVRELKNYERYLHQARQPGDRVAADHVDYLIASAEEGGGAIFIAWVGEDIAGFVAGWMALDQDPLNFPELASHGYISDIFVLPRWRGKDIAQQLLGAIEAHLRTQGARRLRIHSLARNAAALAAYRGCGFDPLEIVLEKPL</sequence>
<accession>A0A9J7AQV7</accession>
<keyword evidence="1" id="KW-0808">Transferase</keyword>
<dbReference type="SUPFAM" id="SSF55729">
    <property type="entry name" value="Acyl-CoA N-acyltransferases (Nat)"/>
    <property type="match status" value="1"/>
</dbReference>
<dbReference type="CDD" id="cd04301">
    <property type="entry name" value="NAT_SF"/>
    <property type="match status" value="1"/>
</dbReference>
<dbReference type="AlphaFoldDB" id="A0A9J7AQV7"/>
<dbReference type="EMBL" id="CP102480">
    <property type="protein sequence ID" value="UUX49566.1"/>
    <property type="molecule type" value="Genomic_DNA"/>
</dbReference>
<dbReference type="RefSeq" id="WP_257768315.1">
    <property type="nucleotide sequence ID" value="NZ_CP102480.1"/>
</dbReference>
<protein>
    <submittedName>
        <fullName evidence="4">GNAT family N-acetyltransferase</fullName>
    </submittedName>
</protein>